<proteinExistence type="predicted"/>
<protein>
    <submittedName>
        <fullName evidence="1">Uncharacterized protein</fullName>
    </submittedName>
</protein>
<gene>
    <name evidence="1" type="ORF">ILYODFUR_036724</name>
</gene>
<keyword evidence="2" id="KW-1185">Reference proteome</keyword>
<evidence type="ECO:0000313" key="1">
    <source>
        <dbReference type="EMBL" id="MEQ2246273.1"/>
    </source>
</evidence>
<dbReference type="Proteomes" id="UP001482620">
    <property type="component" value="Unassembled WGS sequence"/>
</dbReference>
<organism evidence="1 2">
    <name type="scientific">Ilyodon furcidens</name>
    <name type="common">goldbreast splitfin</name>
    <dbReference type="NCBI Taxonomy" id="33524"/>
    <lineage>
        <taxon>Eukaryota</taxon>
        <taxon>Metazoa</taxon>
        <taxon>Chordata</taxon>
        <taxon>Craniata</taxon>
        <taxon>Vertebrata</taxon>
        <taxon>Euteleostomi</taxon>
        <taxon>Actinopterygii</taxon>
        <taxon>Neopterygii</taxon>
        <taxon>Teleostei</taxon>
        <taxon>Neoteleostei</taxon>
        <taxon>Acanthomorphata</taxon>
        <taxon>Ovalentaria</taxon>
        <taxon>Atherinomorphae</taxon>
        <taxon>Cyprinodontiformes</taxon>
        <taxon>Goodeidae</taxon>
        <taxon>Ilyodon</taxon>
    </lineage>
</organism>
<comment type="caution">
    <text evidence="1">The sequence shown here is derived from an EMBL/GenBank/DDBJ whole genome shotgun (WGS) entry which is preliminary data.</text>
</comment>
<accession>A0ABV0UM10</accession>
<sequence>MAAGAHTKDIAQNAKGHRGMGAQVVFGLTTCTAPVQRRASLSASQTALECLTANIQKMLGWCAPRNAFQASSSSETKPSVQR</sequence>
<dbReference type="EMBL" id="JAHRIQ010077149">
    <property type="protein sequence ID" value="MEQ2246273.1"/>
    <property type="molecule type" value="Genomic_DNA"/>
</dbReference>
<evidence type="ECO:0000313" key="2">
    <source>
        <dbReference type="Proteomes" id="UP001482620"/>
    </source>
</evidence>
<reference evidence="1 2" key="1">
    <citation type="submission" date="2021-06" db="EMBL/GenBank/DDBJ databases">
        <authorList>
            <person name="Palmer J.M."/>
        </authorList>
    </citation>
    <scope>NUCLEOTIDE SEQUENCE [LARGE SCALE GENOMIC DNA]</scope>
    <source>
        <strain evidence="2">if_2019</strain>
        <tissue evidence="1">Muscle</tissue>
    </source>
</reference>
<name>A0ABV0UM10_9TELE</name>